<keyword evidence="1" id="KW-1133">Transmembrane helix</keyword>
<feature type="transmembrane region" description="Helical" evidence="1">
    <location>
        <begin position="120"/>
        <end position="138"/>
    </location>
</feature>
<feature type="domain" description="EamA" evidence="2">
    <location>
        <begin position="156"/>
        <end position="289"/>
    </location>
</feature>
<feature type="transmembrane region" description="Helical" evidence="1">
    <location>
        <begin position="34"/>
        <end position="54"/>
    </location>
</feature>
<dbReference type="GO" id="GO:0016020">
    <property type="term" value="C:membrane"/>
    <property type="evidence" value="ECO:0007669"/>
    <property type="project" value="InterPro"/>
</dbReference>
<dbReference type="PANTHER" id="PTHR22911">
    <property type="entry name" value="ACYL-MALONYL CONDENSING ENZYME-RELATED"/>
    <property type="match status" value="1"/>
</dbReference>
<comment type="caution">
    <text evidence="3">The sequence shown here is derived from an EMBL/GenBank/DDBJ whole genome shotgun (WGS) entry which is preliminary data.</text>
</comment>
<evidence type="ECO:0000256" key="1">
    <source>
        <dbReference type="SAM" id="Phobius"/>
    </source>
</evidence>
<dbReference type="PANTHER" id="PTHR22911:SF106">
    <property type="entry name" value="INTEGRAL MEMBRANE PROTEIN"/>
    <property type="match status" value="1"/>
</dbReference>
<dbReference type="Gene3D" id="1.10.3730.20">
    <property type="match status" value="2"/>
</dbReference>
<reference evidence="3 4" key="1">
    <citation type="submission" date="2019-12" db="EMBL/GenBank/DDBJ databases">
        <authorList>
            <person name="Huq M.A."/>
        </authorList>
    </citation>
    <scope>NUCLEOTIDE SEQUENCE [LARGE SCALE GENOMIC DNA]</scope>
    <source>
        <strain evidence="3 4">MAH-25</strain>
    </source>
</reference>
<dbReference type="InterPro" id="IPR000620">
    <property type="entry name" value="EamA_dom"/>
</dbReference>
<dbReference type="EMBL" id="WSEL01000003">
    <property type="protein sequence ID" value="MVQ29285.1"/>
    <property type="molecule type" value="Genomic_DNA"/>
</dbReference>
<feature type="transmembrane region" description="Helical" evidence="1">
    <location>
        <begin position="245"/>
        <end position="266"/>
    </location>
</feature>
<dbReference type="Proteomes" id="UP000469385">
    <property type="component" value="Unassembled WGS sequence"/>
</dbReference>
<protein>
    <submittedName>
        <fullName evidence="3">EamA family transporter</fullName>
    </submittedName>
</protein>
<keyword evidence="1" id="KW-0472">Membrane</keyword>
<dbReference type="AlphaFoldDB" id="A0A6N8IRV0"/>
<organism evidence="3 4">
    <name type="scientific">Ramlibacter pinisoli</name>
    <dbReference type="NCBI Taxonomy" id="2682844"/>
    <lineage>
        <taxon>Bacteria</taxon>
        <taxon>Pseudomonadati</taxon>
        <taxon>Pseudomonadota</taxon>
        <taxon>Betaproteobacteria</taxon>
        <taxon>Burkholderiales</taxon>
        <taxon>Comamonadaceae</taxon>
        <taxon>Ramlibacter</taxon>
    </lineage>
</organism>
<feature type="transmembrane region" description="Helical" evidence="1">
    <location>
        <begin position="182"/>
        <end position="205"/>
    </location>
</feature>
<name>A0A6N8IRV0_9BURK</name>
<feature type="domain" description="EamA" evidence="2">
    <location>
        <begin position="4"/>
        <end position="136"/>
    </location>
</feature>
<gene>
    <name evidence="3" type="ORF">GON04_07495</name>
</gene>
<evidence type="ECO:0000259" key="2">
    <source>
        <dbReference type="Pfam" id="PF00892"/>
    </source>
</evidence>
<keyword evidence="4" id="KW-1185">Reference proteome</keyword>
<dbReference type="RefSeq" id="WP_181653935.1">
    <property type="nucleotide sequence ID" value="NZ_WSEL01000003.1"/>
</dbReference>
<dbReference type="Pfam" id="PF00892">
    <property type="entry name" value="EamA"/>
    <property type="match status" value="2"/>
</dbReference>
<dbReference type="InterPro" id="IPR037185">
    <property type="entry name" value="EmrE-like"/>
</dbReference>
<feature type="transmembrane region" description="Helical" evidence="1">
    <location>
        <begin position="6"/>
        <end position="22"/>
    </location>
</feature>
<feature type="transmembrane region" description="Helical" evidence="1">
    <location>
        <begin position="93"/>
        <end position="114"/>
    </location>
</feature>
<feature type="transmembrane region" description="Helical" evidence="1">
    <location>
        <begin position="159"/>
        <end position="176"/>
    </location>
</feature>
<feature type="transmembrane region" description="Helical" evidence="1">
    <location>
        <begin position="217"/>
        <end position="239"/>
    </location>
</feature>
<proteinExistence type="predicted"/>
<sequence length="292" mass="30199">MPLTALLLVVLAAVIHAAWNLLAKRGSHVGPAFVFAYTLASGVLYLPWVAWVLWHEGMAWSGPIVACLLASGALHLVYSLCLQRGYRVADLSVVYPVARGSGPALSTLGAVLLLAERPGLRGVGGLLLVVGGIGLIAAGAPRRAPAAGGHADVGAGIRWGLATGALIAAYTVVDAWGVKVLLIAPVLLDWFANAVRVAMIAPWVVRDRRWREAMRGHWGLAVAIGALAPLGYILVLTALRSGAPLSLVAPARELSMMVAAVLGVLLLREPVGVARLAGCVLLTIGVVTLAAS</sequence>
<dbReference type="SUPFAM" id="SSF103481">
    <property type="entry name" value="Multidrug resistance efflux transporter EmrE"/>
    <property type="match status" value="2"/>
</dbReference>
<keyword evidence="1" id="KW-0812">Transmembrane</keyword>
<feature type="transmembrane region" description="Helical" evidence="1">
    <location>
        <begin position="273"/>
        <end position="291"/>
    </location>
</feature>
<evidence type="ECO:0000313" key="4">
    <source>
        <dbReference type="Proteomes" id="UP000469385"/>
    </source>
</evidence>
<feature type="transmembrane region" description="Helical" evidence="1">
    <location>
        <begin position="60"/>
        <end position="81"/>
    </location>
</feature>
<evidence type="ECO:0000313" key="3">
    <source>
        <dbReference type="EMBL" id="MVQ29285.1"/>
    </source>
</evidence>
<accession>A0A6N8IRV0</accession>